<evidence type="ECO:0000313" key="2">
    <source>
        <dbReference type="Proteomes" id="UP000296049"/>
    </source>
</evidence>
<accession>R0LD52</accession>
<keyword evidence="2" id="KW-1185">Reference proteome</keyword>
<protein>
    <submittedName>
        <fullName evidence="1">Uncharacterized protein</fullName>
    </submittedName>
</protein>
<reference evidence="2" key="1">
    <citation type="journal article" date="2013" name="Nat. Genet.">
        <title>The duck genome and transcriptome provide insight into an avian influenza virus reservoir species.</title>
        <authorList>
            <person name="Huang Y."/>
            <person name="Li Y."/>
            <person name="Burt D.W."/>
            <person name="Chen H."/>
            <person name="Zhang Y."/>
            <person name="Qian W."/>
            <person name="Kim H."/>
            <person name="Gan S."/>
            <person name="Zhao Y."/>
            <person name="Li J."/>
            <person name="Yi K."/>
            <person name="Feng H."/>
            <person name="Zhu P."/>
            <person name="Li B."/>
            <person name="Liu Q."/>
            <person name="Fairley S."/>
            <person name="Magor K.E."/>
            <person name="Du Z."/>
            <person name="Hu X."/>
            <person name="Goodman L."/>
            <person name="Tafer H."/>
            <person name="Vignal A."/>
            <person name="Lee T."/>
            <person name="Kim K.W."/>
            <person name="Sheng Z."/>
            <person name="An Y."/>
            <person name="Searle S."/>
            <person name="Herrero J."/>
            <person name="Groenen M.A."/>
            <person name="Crooijmans R.P."/>
            <person name="Faraut T."/>
            <person name="Cai Q."/>
            <person name="Webster R.G."/>
            <person name="Aldridge J.R."/>
            <person name="Warren W.C."/>
            <person name="Bartschat S."/>
            <person name="Kehr S."/>
            <person name="Marz M."/>
            <person name="Stadler P.F."/>
            <person name="Smith J."/>
            <person name="Kraus R.H."/>
            <person name="Zhao Y."/>
            <person name="Ren L."/>
            <person name="Fei J."/>
            <person name="Morisson M."/>
            <person name="Kaiser P."/>
            <person name="Griffin D.K."/>
            <person name="Rao M."/>
            <person name="Pitel F."/>
            <person name="Wang J."/>
            <person name="Li N."/>
        </authorList>
    </citation>
    <scope>NUCLEOTIDE SEQUENCE [LARGE SCALE GENOMIC DNA]</scope>
</reference>
<dbReference type="Proteomes" id="UP000296049">
    <property type="component" value="Unassembled WGS sequence"/>
</dbReference>
<proteinExistence type="predicted"/>
<gene>
    <name evidence="1" type="ORF">Anapl_15129</name>
</gene>
<sequence length="294" mass="32267">MLNLNCTKPLKLNKAVKGGRYKGLGEYKTLGENEAVKTNRWENRRGTTGKGKIRLRQEEKLRAVALLAELSKQLLLSGVAAPHCCNWQSSAPGGQPWQWLLQDARKALIDIHLWRGSSAQERMQGTESQQDLAVELHTKGSRQVGGTRHPWELLQQRCTHVDDDQALTSPVIAACPSPAVMLITFFVSSQLQLFEQSPAYCNAALCVHFQYEPSNALDTNPPPPGRVYAETHGRDAGSAPSPFVLPLTHTHRTTLLWVFVVSHGEQEGHTLPSAPSTTASFPPLTCLPSAPGSR</sequence>
<evidence type="ECO:0000313" key="1">
    <source>
        <dbReference type="EMBL" id="EOA99394.1"/>
    </source>
</evidence>
<dbReference type="EMBL" id="KB743330">
    <property type="protein sequence ID" value="EOA99394.1"/>
    <property type="molecule type" value="Genomic_DNA"/>
</dbReference>
<organism evidence="1 2">
    <name type="scientific">Anas platyrhynchos</name>
    <name type="common">Mallard</name>
    <name type="synonym">Anas boschas</name>
    <dbReference type="NCBI Taxonomy" id="8839"/>
    <lineage>
        <taxon>Eukaryota</taxon>
        <taxon>Metazoa</taxon>
        <taxon>Chordata</taxon>
        <taxon>Craniata</taxon>
        <taxon>Vertebrata</taxon>
        <taxon>Euteleostomi</taxon>
        <taxon>Archelosauria</taxon>
        <taxon>Archosauria</taxon>
        <taxon>Dinosauria</taxon>
        <taxon>Saurischia</taxon>
        <taxon>Theropoda</taxon>
        <taxon>Coelurosauria</taxon>
        <taxon>Aves</taxon>
        <taxon>Neognathae</taxon>
        <taxon>Galloanserae</taxon>
        <taxon>Anseriformes</taxon>
        <taxon>Anatidae</taxon>
        <taxon>Anatinae</taxon>
        <taxon>Anas</taxon>
    </lineage>
</organism>
<name>R0LD52_ANAPL</name>
<dbReference type="AlphaFoldDB" id="R0LD52"/>